<reference evidence="1 2" key="1">
    <citation type="submission" date="2015-03" db="EMBL/GenBank/DDBJ databases">
        <title>Genome sequence of Variovorax paradoxus TBEA6.</title>
        <authorList>
            <person name="Poehlein A."/>
            <person name="Schuldes J."/>
            <person name="Wuebbeler J.H."/>
            <person name="Hiessl S."/>
            <person name="Steinbuechel A."/>
            <person name="Daniel R."/>
        </authorList>
    </citation>
    <scope>NUCLEOTIDE SEQUENCE [LARGE SCALE GENOMIC DNA]</scope>
    <source>
        <strain evidence="1 2">TBEA6</strain>
    </source>
</reference>
<protein>
    <recommendedName>
        <fullName evidence="3">Lipoprotein</fullName>
    </recommendedName>
</protein>
<accession>A0A0H2MH57</accession>
<dbReference type="RefSeq" id="WP_047784984.1">
    <property type="nucleotide sequence ID" value="NZ_JZWI01000013.1"/>
</dbReference>
<sequence length="87" mass="9262">MDFLRIFQTAVLAGLGVTATACHQSRQPLESGKAAAQAEDDKLASRYARTTEASVVSTGRDAYIGEIFSKEQRALASMPPDANAPSF</sequence>
<evidence type="ECO:0000313" key="2">
    <source>
        <dbReference type="Proteomes" id="UP000035170"/>
    </source>
</evidence>
<comment type="caution">
    <text evidence="1">The sequence shown here is derived from an EMBL/GenBank/DDBJ whole genome shotgun (WGS) entry which is preliminary data.</text>
</comment>
<dbReference type="PROSITE" id="PS51257">
    <property type="entry name" value="PROKAR_LIPOPROTEIN"/>
    <property type="match status" value="1"/>
</dbReference>
<evidence type="ECO:0000313" key="1">
    <source>
        <dbReference type="EMBL" id="KLN56165.1"/>
    </source>
</evidence>
<dbReference type="AlphaFoldDB" id="A0A0H2MH57"/>
<keyword evidence="2" id="KW-1185">Reference proteome</keyword>
<dbReference type="PATRIC" id="fig|34073.19.peg.2928"/>
<gene>
    <name evidence="1" type="ORF">VPARA_28480</name>
</gene>
<evidence type="ECO:0008006" key="3">
    <source>
        <dbReference type="Google" id="ProtNLM"/>
    </source>
</evidence>
<dbReference type="Proteomes" id="UP000035170">
    <property type="component" value="Unassembled WGS sequence"/>
</dbReference>
<name>A0A0H2MH57_VARPD</name>
<organism evidence="1 2">
    <name type="scientific">Variovorax paradoxus</name>
    <dbReference type="NCBI Taxonomy" id="34073"/>
    <lineage>
        <taxon>Bacteria</taxon>
        <taxon>Pseudomonadati</taxon>
        <taxon>Pseudomonadota</taxon>
        <taxon>Betaproteobacteria</taxon>
        <taxon>Burkholderiales</taxon>
        <taxon>Comamonadaceae</taxon>
        <taxon>Variovorax</taxon>
    </lineage>
</organism>
<dbReference type="EMBL" id="JZWI01000013">
    <property type="protein sequence ID" value="KLN56165.1"/>
    <property type="molecule type" value="Genomic_DNA"/>
</dbReference>
<proteinExistence type="predicted"/>